<dbReference type="Proteomes" id="UP001162156">
    <property type="component" value="Unassembled WGS sequence"/>
</dbReference>
<evidence type="ECO:0000313" key="2">
    <source>
        <dbReference type="Proteomes" id="UP001162156"/>
    </source>
</evidence>
<accession>A0AAV8XB97</accession>
<comment type="caution">
    <text evidence="1">The sequence shown here is derived from an EMBL/GenBank/DDBJ whole genome shotgun (WGS) entry which is preliminary data.</text>
</comment>
<evidence type="ECO:0000313" key="1">
    <source>
        <dbReference type="EMBL" id="KAJ8936068.1"/>
    </source>
</evidence>
<protein>
    <submittedName>
        <fullName evidence="1">Uncharacterized protein</fullName>
    </submittedName>
</protein>
<organism evidence="1 2">
    <name type="scientific">Rhamnusium bicolor</name>
    <dbReference type="NCBI Taxonomy" id="1586634"/>
    <lineage>
        <taxon>Eukaryota</taxon>
        <taxon>Metazoa</taxon>
        <taxon>Ecdysozoa</taxon>
        <taxon>Arthropoda</taxon>
        <taxon>Hexapoda</taxon>
        <taxon>Insecta</taxon>
        <taxon>Pterygota</taxon>
        <taxon>Neoptera</taxon>
        <taxon>Endopterygota</taxon>
        <taxon>Coleoptera</taxon>
        <taxon>Polyphaga</taxon>
        <taxon>Cucujiformia</taxon>
        <taxon>Chrysomeloidea</taxon>
        <taxon>Cerambycidae</taxon>
        <taxon>Lepturinae</taxon>
        <taxon>Rhagiini</taxon>
        <taxon>Rhamnusium</taxon>
    </lineage>
</organism>
<gene>
    <name evidence="1" type="ORF">NQ314_012503</name>
</gene>
<dbReference type="AlphaFoldDB" id="A0AAV8XB97"/>
<keyword evidence="2" id="KW-1185">Reference proteome</keyword>
<name>A0AAV8XB97_9CUCU</name>
<sequence>MEFIKIVCEKKFLVDQHLKTFIHKANLQKMKSGPVQQSVKTTFHNVGNQTRSEMEVFHQDLCKALVAANIPLKKA</sequence>
<proteinExistence type="predicted"/>
<reference evidence="1" key="1">
    <citation type="journal article" date="2023" name="Insect Mol. Biol.">
        <title>Genome sequencing provides insights into the evolution of gene families encoding plant cell wall-degrading enzymes in longhorned beetles.</title>
        <authorList>
            <person name="Shin N.R."/>
            <person name="Okamura Y."/>
            <person name="Kirsch R."/>
            <person name="Pauchet Y."/>
        </authorList>
    </citation>
    <scope>NUCLEOTIDE SEQUENCE</scope>
    <source>
        <strain evidence="1">RBIC_L_NR</strain>
    </source>
</reference>
<dbReference type="EMBL" id="JANEYF010003466">
    <property type="protein sequence ID" value="KAJ8936068.1"/>
    <property type="molecule type" value="Genomic_DNA"/>
</dbReference>